<dbReference type="Pfam" id="PF01385">
    <property type="entry name" value="OrfB_IS605"/>
    <property type="match status" value="1"/>
</dbReference>
<keyword evidence="4" id="KW-0862">Zinc</keyword>
<dbReference type="InterPro" id="IPR001959">
    <property type="entry name" value="Transposase"/>
</dbReference>
<feature type="region of interest" description="Disordered" evidence="7">
    <location>
        <begin position="394"/>
        <end position="430"/>
    </location>
</feature>
<sequence length="430" mass="48412">MGKGVGVEIQRGIKHRLYPTPEQVQVLDGQAHAARALWNLLHEWWTMASENRRVSLKDADAVIKQARKDIDFLSALPAQAAQQVLKQYHRSWVNRWEGRAETPRFKSRIRAKMGVDVPQGRDLNITALSRRWSTLKIPKVGTVRFRAHRTIPGTVTGARLVREANGWHIVLRTHWDQPDPVPHPGPTVGIDRGIAVALALSDGTHHTHARWERLKETERLRRLERKAARQRRARKPGERTSNRLTATYDKIASLRARFARRRSHWQHQTTRAIADAYSLIGLEDLNVAGMTRSARGTVDKPGRNVAQKAGLNRSIQGEAWHQLHAQLVYKTTERGGRVVVVPAPHTSQRCHRCGFSDVRNRKSQASFVCQNPICGWVGNADTNAAHNIDHAARQAALREPAQGRGVAGRGGRQRPAKRQPKRKGDPHGKP</sequence>
<protein>
    <submittedName>
        <fullName evidence="11">Transposase</fullName>
    </submittedName>
</protein>
<keyword evidence="5" id="KW-0238">DNA-binding</keyword>
<keyword evidence="2" id="KW-0815">Transposition</keyword>
<feature type="domain" description="Probable transposase IS891/IS1136/IS1341" evidence="8">
    <location>
        <begin position="176"/>
        <end position="293"/>
    </location>
</feature>
<evidence type="ECO:0000256" key="6">
    <source>
        <dbReference type="ARBA" id="ARBA00023172"/>
    </source>
</evidence>
<proteinExistence type="inferred from homology"/>
<accession>A0ABR9HDI3</accession>
<comment type="similarity">
    <text evidence="1">In the C-terminal section; belongs to the transposase 35 family.</text>
</comment>
<dbReference type="InterPro" id="IPR021027">
    <property type="entry name" value="Transposase_put_HTH"/>
</dbReference>
<keyword evidence="3" id="KW-0479">Metal-binding</keyword>
<dbReference type="Pfam" id="PF07282">
    <property type="entry name" value="Cas12f1-like_TNB"/>
    <property type="match status" value="1"/>
</dbReference>
<keyword evidence="6" id="KW-0233">DNA recombination</keyword>
<evidence type="ECO:0000313" key="12">
    <source>
        <dbReference type="Proteomes" id="UP000598217"/>
    </source>
</evidence>
<dbReference type="Pfam" id="PF12323">
    <property type="entry name" value="HTH_OrfB_IS605"/>
    <property type="match status" value="1"/>
</dbReference>
<dbReference type="Proteomes" id="UP000598217">
    <property type="component" value="Unassembled WGS sequence"/>
</dbReference>
<gene>
    <name evidence="11" type="ORF">H4W79_001312</name>
</gene>
<feature type="compositionally biased region" description="Basic residues" evidence="7">
    <location>
        <begin position="411"/>
        <end position="421"/>
    </location>
</feature>
<comment type="caution">
    <text evidence="11">The sequence shown here is derived from an EMBL/GenBank/DDBJ whole genome shotgun (WGS) entry which is preliminary data.</text>
</comment>
<reference evidence="11 12" key="1">
    <citation type="submission" date="2020-10" db="EMBL/GenBank/DDBJ databases">
        <title>Sequencing the genomes of 1000 actinobacteria strains.</title>
        <authorList>
            <person name="Klenk H.-P."/>
        </authorList>
    </citation>
    <scope>NUCLEOTIDE SEQUENCE [LARGE SCALE GENOMIC DNA]</scope>
    <source>
        <strain evidence="11 12">DSM 45157</strain>
    </source>
</reference>
<evidence type="ECO:0000259" key="8">
    <source>
        <dbReference type="Pfam" id="PF01385"/>
    </source>
</evidence>
<keyword evidence="12" id="KW-1185">Reference proteome</keyword>
<feature type="domain" description="Cas12f1-like TNB" evidence="9">
    <location>
        <begin position="320"/>
        <end position="388"/>
    </location>
</feature>
<evidence type="ECO:0000256" key="7">
    <source>
        <dbReference type="SAM" id="MobiDB-lite"/>
    </source>
</evidence>
<dbReference type="EMBL" id="JADBDY010000001">
    <property type="protein sequence ID" value="MBE1457098.1"/>
    <property type="molecule type" value="Genomic_DNA"/>
</dbReference>
<feature type="domain" description="Transposase putative helix-turn-helix" evidence="10">
    <location>
        <begin position="10"/>
        <end position="40"/>
    </location>
</feature>
<evidence type="ECO:0000256" key="3">
    <source>
        <dbReference type="ARBA" id="ARBA00022723"/>
    </source>
</evidence>
<dbReference type="NCBIfam" id="NF040570">
    <property type="entry name" value="guided_TnpB"/>
    <property type="match status" value="1"/>
</dbReference>
<evidence type="ECO:0000256" key="1">
    <source>
        <dbReference type="ARBA" id="ARBA00008761"/>
    </source>
</evidence>
<dbReference type="InterPro" id="IPR010095">
    <property type="entry name" value="Cas12f1-like_TNB"/>
</dbReference>
<evidence type="ECO:0000256" key="2">
    <source>
        <dbReference type="ARBA" id="ARBA00022578"/>
    </source>
</evidence>
<evidence type="ECO:0000256" key="4">
    <source>
        <dbReference type="ARBA" id="ARBA00022833"/>
    </source>
</evidence>
<evidence type="ECO:0000313" key="11">
    <source>
        <dbReference type="EMBL" id="MBE1457098.1"/>
    </source>
</evidence>
<evidence type="ECO:0000259" key="9">
    <source>
        <dbReference type="Pfam" id="PF07282"/>
    </source>
</evidence>
<organism evidence="11 12">
    <name type="scientific">Nocardiopsis terrae</name>
    <dbReference type="NCBI Taxonomy" id="372655"/>
    <lineage>
        <taxon>Bacteria</taxon>
        <taxon>Bacillati</taxon>
        <taxon>Actinomycetota</taxon>
        <taxon>Actinomycetes</taxon>
        <taxon>Streptosporangiales</taxon>
        <taxon>Nocardiopsidaceae</taxon>
        <taxon>Nocardiopsis</taxon>
    </lineage>
</organism>
<name>A0ABR9HDI3_9ACTN</name>
<evidence type="ECO:0000259" key="10">
    <source>
        <dbReference type="Pfam" id="PF12323"/>
    </source>
</evidence>
<evidence type="ECO:0000256" key="5">
    <source>
        <dbReference type="ARBA" id="ARBA00023125"/>
    </source>
</evidence>